<evidence type="ECO:0000313" key="1">
    <source>
        <dbReference type="EMBL" id="JAP89171.1"/>
    </source>
</evidence>
<accession>A0A146K0H4</accession>
<reference evidence="1" key="1">
    <citation type="submission" date="2015-07" db="EMBL/GenBank/DDBJ databases">
        <title>Adaptation to a free-living lifestyle via gene acquisitions in the diplomonad Trepomonas sp. PC1.</title>
        <authorList>
            <person name="Xu F."/>
            <person name="Jerlstrom-Hultqvist J."/>
            <person name="Kolisko M."/>
            <person name="Simpson A.G.B."/>
            <person name="Roger A.J."/>
            <person name="Svard S.G."/>
            <person name="Andersson J.O."/>
        </authorList>
    </citation>
    <scope>NUCLEOTIDE SEQUENCE</scope>
    <source>
        <strain evidence="1">PC1</strain>
    </source>
</reference>
<dbReference type="EMBL" id="GDID01007435">
    <property type="protein sequence ID" value="JAP89171.1"/>
    <property type="molecule type" value="Transcribed_RNA"/>
</dbReference>
<gene>
    <name evidence="1" type="ORF">TPC1_31334</name>
</gene>
<name>A0A146K0H4_9EUKA</name>
<dbReference type="AlphaFoldDB" id="A0A146K0H4"/>
<organism evidence="1">
    <name type="scientific">Trepomonas sp. PC1</name>
    <dbReference type="NCBI Taxonomy" id="1076344"/>
    <lineage>
        <taxon>Eukaryota</taxon>
        <taxon>Metamonada</taxon>
        <taxon>Diplomonadida</taxon>
        <taxon>Hexamitidae</taxon>
        <taxon>Hexamitinae</taxon>
        <taxon>Trepomonas</taxon>
    </lineage>
</organism>
<sequence>NEIIYFTTMKQIVFHDLFIKVINEDNTNRIVFDNEEYQLFCLESHVIISNKENRYFIVDNCNIQPSSLKKFEQKPISSMFAYDDTHTSQFRAIFADSQNLPVDHQFDEKNEQKMLRDVFRVKNSFTKLKIDLYIQFAQYFKHNLLNELLAMPFDLQNVSHFQLSSLVNGLALFKIARQVIQHLNFYQQGLLEVIMLISRFQFGDSCQLNHSFDQFLQSCVQKSVYFLQKTVMLFTSLNSGNCYKQINERFFKALSRDKKLFQFIKKLQCGYDFIHTQMEKIVTLFSSVDAAELIKIYADLKIAPTLQTMAEWLATLLISQQGKALEMCGTNSFDEYLEKYGEDGNEFYQAVKKV</sequence>
<feature type="non-terminal residue" evidence="1">
    <location>
        <position position="1"/>
    </location>
</feature>
<proteinExistence type="predicted"/>
<protein>
    <submittedName>
        <fullName evidence="1">Uncharacterized protein</fullName>
    </submittedName>
</protein>